<keyword evidence="2" id="KW-0815">Transposition</keyword>
<dbReference type="GO" id="GO:0003677">
    <property type="term" value="F:DNA binding"/>
    <property type="evidence" value="ECO:0007669"/>
    <property type="project" value="UniProtKB-KW"/>
</dbReference>
<evidence type="ECO:0000256" key="2">
    <source>
        <dbReference type="ARBA" id="ARBA00022578"/>
    </source>
</evidence>
<dbReference type="PANTHER" id="PTHR35528">
    <property type="entry name" value="BLL1675 PROTEIN"/>
    <property type="match status" value="1"/>
</dbReference>
<name>A0A7W8NJT8_9DEIO</name>
<evidence type="ECO:0000256" key="3">
    <source>
        <dbReference type="ARBA" id="ARBA00023125"/>
    </source>
</evidence>
<sequence length="237" mass="28148">MLSDQKLRGYRFPLAVIGHAVWLYHRFTLSYRDVEELLLERGICVTRESIRSWCIKFSDLFAQGLRHREPRRGSRWHLDEMHVDIGGVKHWLWRAVDERGAVLDVFLQEHRDTEAARSFFQRLLGEYDVPEVIHTDKLWSYGAALRELPVLHTVEHVQVVSTARCNNLIEQSHRPTRRQEHAQRGFRSRRRAQRFLDLHARITNLQHPARSTVPARRRRSHQQAAFETWRDVLQQVA</sequence>
<dbReference type="AlphaFoldDB" id="A0A7W8NJT8"/>
<comment type="function">
    <text evidence="1">Involved in the transposition of the insertion sequence.</text>
</comment>
<evidence type="ECO:0000313" key="6">
    <source>
        <dbReference type="EMBL" id="MBB5366437.1"/>
    </source>
</evidence>
<dbReference type="Proteomes" id="UP000552709">
    <property type="component" value="Unassembled WGS sequence"/>
</dbReference>
<dbReference type="NCBIfam" id="NF033587">
    <property type="entry name" value="transpos_IS6"/>
    <property type="match status" value="1"/>
</dbReference>
<dbReference type="RefSeq" id="WP_425321380.1">
    <property type="nucleotide sequence ID" value="NZ_JACHFL010000043.1"/>
</dbReference>
<comment type="caution">
    <text evidence="6">The sequence shown here is derived from an EMBL/GenBank/DDBJ whole genome shotgun (WGS) entry which is preliminary data.</text>
</comment>
<dbReference type="InterPro" id="IPR047930">
    <property type="entry name" value="Transpos_IS6"/>
</dbReference>
<dbReference type="GO" id="GO:0032196">
    <property type="term" value="P:transposition"/>
    <property type="evidence" value="ECO:0007669"/>
    <property type="project" value="UniProtKB-KW"/>
</dbReference>
<dbReference type="Gene3D" id="3.30.420.10">
    <property type="entry name" value="Ribonuclease H-like superfamily/Ribonuclease H"/>
    <property type="match status" value="1"/>
</dbReference>
<keyword evidence="4" id="KW-0233">DNA recombination</keyword>
<gene>
    <name evidence="6" type="ORF">HNQ08_005566</name>
</gene>
<evidence type="ECO:0000256" key="4">
    <source>
        <dbReference type="ARBA" id="ARBA00023172"/>
    </source>
</evidence>
<dbReference type="SUPFAM" id="SSF53098">
    <property type="entry name" value="Ribonuclease H-like"/>
    <property type="match status" value="1"/>
</dbReference>
<proteinExistence type="predicted"/>
<dbReference type="EMBL" id="JACHFL010000043">
    <property type="protein sequence ID" value="MBB5366437.1"/>
    <property type="molecule type" value="Genomic_DNA"/>
</dbReference>
<dbReference type="GO" id="GO:0006310">
    <property type="term" value="P:DNA recombination"/>
    <property type="evidence" value="ECO:0007669"/>
    <property type="project" value="UniProtKB-KW"/>
</dbReference>
<dbReference type="GO" id="GO:0015074">
    <property type="term" value="P:DNA integration"/>
    <property type="evidence" value="ECO:0007669"/>
    <property type="project" value="InterPro"/>
</dbReference>
<organism evidence="6 7">
    <name type="scientific">Deinococcus humi</name>
    <dbReference type="NCBI Taxonomy" id="662880"/>
    <lineage>
        <taxon>Bacteria</taxon>
        <taxon>Thermotogati</taxon>
        <taxon>Deinococcota</taxon>
        <taxon>Deinococci</taxon>
        <taxon>Deinococcales</taxon>
        <taxon>Deinococcaceae</taxon>
        <taxon>Deinococcus</taxon>
    </lineage>
</organism>
<dbReference type="InterPro" id="IPR012337">
    <property type="entry name" value="RNaseH-like_sf"/>
</dbReference>
<evidence type="ECO:0000313" key="7">
    <source>
        <dbReference type="Proteomes" id="UP000552709"/>
    </source>
</evidence>
<dbReference type="PANTHER" id="PTHR35528:SF3">
    <property type="entry name" value="BLL1675 PROTEIN"/>
    <property type="match status" value="1"/>
</dbReference>
<protein>
    <submittedName>
        <fullName evidence="6">Putative transposase</fullName>
    </submittedName>
</protein>
<keyword evidence="7" id="KW-1185">Reference proteome</keyword>
<keyword evidence="3" id="KW-0238">DNA-binding</keyword>
<dbReference type="InterPro" id="IPR001584">
    <property type="entry name" value="Integrase_cat-core"/>
</dbReference>
<dbReference type="InterPro" id="IPR032874">
    <property type="entry name" value="DDE_dom"/>
</dbReference>
<feature type="domain" description="Integrase catalytic" evidence="5">
    <location>
        <begin position="66"/>
        <end position="222"/>
    </location>
</feature>
<dbReference type="InterPro" id="IPR052183">
    <property type="entry name" value="IS_Transposase"/>
</dbReference>
<dbReference type="Pfam" id="PF13610">
    <property type="entry name" value="DDE_Tnp_IS240"/>
    <property type="match status" value="1"/>
</dbReference>
<accession>A0A7W8NJT8</accession>
<reference evidence="6 7" key="1">
    <citation type="submission" date="2020-08" db="EMBL/GenBank/DDBJ databases">
        <title>Genomic Encyclopedia of Type Strains, Phase IV (KMG-IV): sequencing the most valuable type-strain genomes for metagenomic binning, comparative biology and taxonomic classification.</title>
        <authorList>
            <person name="Goeker M."/>
        </authorList>
    </citation>
    <scope>NUCLEOTIDE SEQUENCE [LARGE SCALE GENOMIC DNA]</scope>
    <source>
        <strain evidence="6 7">DSM 27939</strain>
    </source>
</reference>
<dbReference type="PROSITE" id="PS50994">
    <property type="entry name" value="INTEGRASE"/>
    <property type="match status" value="1"/>
</dbReference>
<dbReference type="InterPro" id="IPR036397">
    <property type="entry name" value="RNaseH_sf"/>
</dbReference>
<evidence type="ECO:0000259" key="5">
    <source>
        <dbReference type="PROSITE" id="PS50994"/>
    </source>
</evidence>
<evidence type="ECO:0000256" key="1">
    <source>
        <dbReference type="ARBA" id="ARBA00002286"/>
    </source>
</evidence>